<dbReference type="EMBL" id="CAJVPT010007520">
    <property type="protein sequence ID" value="CAG8542423.1"/>
    <property type="molecule type" value="Genomic_DNA"/>
</dbReference>
<comment type="caution">
    <text evidence="1">The sequence shown here is derived from an EMBL/GenBank/DDBJ whole genome shotgun (WGS) entry which is preliminary data.</text>
</comment>
<protein>
    <submittedName>
        <fullName evidence="1">6450_t:CDS:1</fullName>
    </submittedName>
</protein>
<proteinExistence type="predicted"/>
<gene>
    <name evidence="1" type="ORF">ACOLOM_LOCUS4524</name>
</gene>
<evidence type="ECO:0000313" key="1">
    <source>
        <dbReference type="EMBL" id="CAG8542423.1"/>
    </source>
</evidence>
<accession>A0ACA9LRV8</accession>
<evidence type="ECO:0000313" key="2">
    <source>
        <dbReference type="Proteomes" id="UP000789525"/>
    </source>
</evidence>
<reference evidence="1" key="1">
    <citation type="submission" date="2021-06" db="EMBL/GenBank/DDBJ databases">
        <authorList>
            <person name="Kallberg Y."/>
            <person name="Tangrot J."/>
            <person name="Rosling A."/>
        </authorList>
    </citation>
    <scope>NUCLEOTIDE SEQUENCE</scope>
    <source>
        <strain evidence="1">CL356</strain>
    </source>
</reference>
<dbReference type="Proteomes" id="UP000789525">
    <property type="component" value="Unassembled WGS sequence"/>
</dbReference>
<organism evidence="1 2">
    <name type="scientific">Acaulospora colombiana</name>
    <dbReference type="NCBI Taxonomy" id="27376"/>
    <lineage>
        <taxon>Eukaryota</taxon>
        <taxon>Fungi</taxon>
        <taxon>Fungi incertae sedis</taxon>
        <taxon>Mucoromycota</taxon>
        <taxon>Glomeromycotina</taxon>
        <taxon>Glomeromycetes</taxon>
        <taxon>Diversisporales</taxon>
        <taxon>Acaulosporaceae</taxon>
        <taxon>Acaulospora</taxon>
    </lineage>
</organism>
<feature type="non-terminal residue" evidence="1">
    <location>
        <position position="1"/>
    </location>
</feature>
<name>A0ACA9LRV8_9GLOM</name>
<keyword evidence="2" id="KW-1185">Reference proteome</keyword>
<sequence>RLGYGPFNVGETDTLVGRDGKPLVQDERTRLLEDEISPDGYGNIVSNDVIVEEP</sequence>